<evidence type="ECO:0000313" key="2">
    <source>
        <dbReference type="Proteomes" id="UP000188268"/>
    </source>
</evidence>
<accession>A0A1R3GB49</accession>
<reference evidence="1 2" key="1">
    <citation type="submission" date="2013-09" db="EMBL/GenBank/DDBJ databases">
        <title>Corchorus capsularis genome sequencing.</title>
        <authorList>
            <person name="Alam M."/>
            <person name="Haque M.S."/>
            <person name="Islam M.S."/>
            <person name="Emdad E.M."/>
            <person name="Islam M.M."/>
            <person name="Ahmed B."/>
            <person name="Halim A."/>
            <person name="Hossen Q.M.M."/>
            <person name="Hossain M.Z."/>
            <person name="Ahmed R."/>
            <person name="Khan M.M."/>
            <person name="Islam R."/>
            <person name="Rashid M.M."/>
            <person name="Khan S.A."/>
            <person name="Rahman M.S."/>
            <person name="Alam M."/>
        </authorList>
    </citation>
    <scope>NUCLEOTIDE SEQUENCE [LARGE SCALE GENOMIC DNA]</scope>
    <source>
        <strain evidence="2">cv. CVL-1</strain>
        <tissue evidence="1">Whole seedling</tissue>
    </source>
</reference>
<comment type="caution">
    <text evidence="1">The sequence shown here is derived from an EMBL/GenBank/DDBJ whole genome shotgun (WGS) entry which is preliminary data.</text>
</comment>
<name>A0A1R3GB49_COCAP</name>
<dbReference type="Proteomes" id="UP000188268">
    <property type="component" value="Unassembled WGS sequence"/>
</dbReference>
<dbReference type="AlphaFoldDB" id="A0A1R3GB49"/>
<proteinExistence type="predicted"/>
<protein>
    <submittedName>
        <fullName evidence="1">Uncharacterized protein</fullName>
    </submittedName>
</protein>
<organism evidence="1 2">
    <name type="scientific">Corchorus capsularis</name>
    <name type="common">Jute</name>
    <dbReference type="NCBI Taxonomy" id="210143"/>
    <lineage>
        <taxon>Eukaryota</taxon>
        <taxon>Viridiplantae</taxon>
        <taxon>Streptophyta</taxon>
        <taxon>Embryophyta</taxon>
        <taxon>Tracheophyta</taxon>
        <taxon>Spermatophyta</taxon>
        <taxon>Magnoliopsida</taxon>
        <taxon>eudicotyledons</taxon>
        <taxon>Gunneridae</taxon>
        <taxon>Pentapetalae</taxon>
        <taxon>rosids</taxon>
        <taxon>malvids</taxon>
        <taxon>Malvales</taxon>
        <taxon>Malvaceae</taxon>
        <taxon>Grewioideae</taxon>
        <taxon>Apeibeae</taxon>
        <taxon>Corchorus</taxon>
    </lineage>
</organism>
<keyword evidence="2" id="KW-1185">Reference proteome</keyword>
<evidence type="ECO:0000313" key="1">
    <source>
        <dbReference type="EMBL" id="OMO55319.1"/>
    </source>
</evidence>
<dbReference type="EMBL" id="AWWV01014706">
    <property type="protein sequence ID" value="OMO55319.1"/>
    <property type="molecule type" value="Genomic_DNA"/>
</dbReference>
<sequence>MALSLLVEDDFEHKETNKP</sequence>
<gene>
    <name evidence="1" type="ORF">CCACVL1_27313</name>
</gene>